<organism evidence="8 9">
    <name type="scientific">Treponema bryantii</name>
    <dbReference type="NCBI Taxonomy" id="163"/>
    <lineage>
        <taxon>Bacteria</taxon>
        <taxon>Pseudomonadati</taxon>
        <taxon>Spirochaetota</taxon>
        <taxon>Spirochaetia</taxon>
        <taxon>Spirochaetales</taxon>
        <taxon>Treponemataceae</taxon>
        <taxon>Treponema</taxon>
    </lineage>
</organism>
<accession>A0A1H9A7X4</accession>
<protein>
    <submittedName>
        <fullName evidence="8">GTPase, G3E family</fullName>
    </submittedName>
</protein>
<evidence type="ECO:0000256" key="2">
    <source>
        <dbReference type="ARBA" id="ARBA00022801"/>
    </source>
</evidence>
<comment type="catalytic activity">
    <reaction evidence="6">
        <text>GTP + H2O = GDP + phosphate + H(+)</text>
        <dbReference type="Rhea" id="RHEA:19669"/>
        <dbReference type="ChEBI" id="CHEBI:15377"/>
        <dbReference type="ChEBI" id="CHEBI:15378"/>
        <dbReference type="ChEBI" id="CHEBI:37565"/>
        <dbReference type="ChEBI" id="CHEBI:43474"/>
        <dbReference type="ChEBI" id="CHEBI:58189"/>
    </reaction>
    <physiologicalReaction direction="left-to-right" evidence="6">
        <dbReference type="Rhea" id="RHEA:19670"/>
    </physiologicalReaction>
</comment>
<reference evidence="8 9" key="1">
    <citation type="submission" date="2016-10" db="EMBL/GenBank/DDBJ databases">
        <authorList>
            <person name="de Groot N.N."/>
        </authorList>
    </citation>
    <scope>NUCLEOTIDE SEQUENCE [LARGE SCALE GENOMIC DNA]</scope>
    <source>
        <strain evidence="8 9">B25</strain>
    </source>
</reference>
<name>A0A1H9A7X4_9SPIR</name>
<evidence type="ECO:0000313" key="8">
    <source>
        <dbReference type="EMBL" id="SEP72088.1"/>
    </source>
</evidence>
<dbReference type="Pfam" id="PF02492">
    <property type="entry name" value="cobW"/>
    <property type="match status" value="1"/>
</dbReference>
<sequence>MNKNIKNKKPVVLITGYLGSGKTTLLNNLLRQETRRVALIVNDMGSINVDASILKKEGANVAECPMFELQNGCICCTLRDEFIKQIEKISAIDSVEVIFVEASGISDPGAVSASFLAYEEDNPDTNVYLTSVVTVVDADRIYREFLDDLKKQKNEKVDENNLTAEEISTLIVDQIEFCNFIVLNKCDLLDEIQLAEVEKIVREFQTRAPIYHSINGNIELEKITTREPFNFEQIDSSSAIQKAINSLNEPNRAQQGCTGEYGISSFVYEEKRPFNREKFANFVNNNYPKELIRAKGYIWFSDADADVQLFEQAGRNSSVMEVSYWIDALVEEQKKAFLEQNPDVKENWDEEFGDRENQIVFIGKGYNQEEIKKALESCLDEKAIA</sequence>
<keyword evidence="9" id="KW-1185">Reference proteome</keyword>
<dbReference type="Gene3D" id="3.30.1220.10">
    <property type="entry name" value="CobW-like, C-terminal domain"/>
    <property type="match status" value="1"/>
</dbReference>
<dbReference type="InterPro" id="IPR036627">
    <property type="entry name" value="CobW-likC_sf"/>
</dbReference>
<dbReference type="AlphaFoldDB" id="A0A1H9A7X4"/>
<dbReference type="CDD" id="cd03112">
    <property type="entry name" value="CobW-like"/>
    <property type="match status" value="1"/>
</dbReference>
<evidence type="ECO:0000259" key="7">
    <source>
        <dbReference type="SMART" id="SM00833"/>
    </source>
</evidence>
<evidence type="ECO:0000256" key="4">
    <source>
        <dbReference type="ARBA" id="ARBA00034320"/>
    </source>
</evidence>
<dbReference type="InterPro" id="IPR027417">
    <property type="entry name" value="P-loop_NTPase"/>
</dbReference>
<keyword evidence="2" id="KW-0378">Hydrolase</keyword>
<dbReference type="Proteomes" id="UP000182360">
    <property type="component" value="Unassembled WGS sequence"/>
</dbReference>
<evidence type="ECO:0000256" key="1">
    <source>
        <dbReference type="ARBA" id="ARBA00022741"/>
    </source>
</evidence>
<keyword evidence="1" id="KW-0547">Nucleotide-binding</keyword>
<comment type="function">
    <text evidence="5">Zinc chaperone that directly transfers zinc cofactor to target proteins, thereby activating them. Zinc is transferred from the CXCC motif in the GTPase domain to the zinc binding site in target proteins in a process requiring GTP hydrolysis.</text>
</comment>
<evidence type="ECO:0000256" key="3">
    <source>
        <dbReference type="ARBA" id="ARBA00023186"/>
    </source>
</evidence>
<dbReference type="Pfam" id="PF07683">
    <property type="entry name" value="CobW_C"/>
    <property type="match status" value="1"/>
</dbReference>
<dbReference type="InterPro" id="IPR051927">
    <property type="entry name" value="Zn_Chap_cDPG_Synth"/>
</dbReference>
<dbReference type="GO" id="GO:0016787">
    <property type="term" value="F:hydrolase activity"/>
    <property type="evidence" value="ECO:0007669"/>
    <property type="project" value="UniProtKB-KW"/>
</dbReference>
<dbReference type="OrthoDB" id="9808822at2"/>
<dbReference type="SUPFAM" id="SSF52540">
    <property type="entry name" value="P-loop containing nucleoside triphosphate hydrolases"/>
    <property type="match status" value="1"/>
</dbReference>
<dbReference type="Gene3D" id="3.40.50.300">
    <property type="entry name" value="P-loop containing nucleotide triphosphate hydrolases"/>
    <property type="match status" value="1"/>
</dbReference>
<proteinExistence type="inferred from homology"/>
<dbReference type="EMBL" id="FOFU01000001">
    <property type="protein sequence ID" value="SEP72088.1"/>
    <property type="molecule type" value="Genomic_DNA"/>
</dbReference>
<dbReference type="GO" id="GO:0000166">
    <property type="term" value="F:nucleotide binding"/>
    <property type="evidence" value="ECO:0007669"/>
    <property type="project" value="UniProtKB-KW"/>
</dbReference>
<evidence type="ECO:0000313" key="9">
    <source>
        <dbReference type="Proteomes" id="UP000182360"/>
    </source>
</evidence>
<dbReference type="PANTHER" id="PTHR43603:SF1">
    <property type="entry name" value="ZINC-REGULATED GTPASE METALLOPROTEIN ACTIVATOR 1"/>
    <property type="match status" value="1"/>
</dbReference>
<dbReference type="SMART" id="SM00833">
    <property type="entry name" value="CobW_C"/>
    <property type="match status" value="1"/>
</dbReference>
<dbReference type="PANTHER" id="PTHR43603">
    <property type="entry name" value="COBW DOMAIN-CONTAINING PROTEIN DDB_G0274527"/>
    <property type="match status" value="1"/>
</dbReference>
<gene>
    <name evidence="8" type="ORF">SAMN04487977_101217</name>
</gene>
<feature type="domain" description="CobW C-terminal" evidence="7">
    <location>
        <begin position="263"/>
        <end position="379"/>
    </location>
</feature>
<evidence type="ECO:0000256" key="5">
    <source>
        <dbReference type="ARBA" id="ARBA00045658"/>
    </source>
</evidence>
<dbReference type="InterPro" id="IPR011629">
    <property type="entry name" value="CobW-like_C"/>
</dbReference>
<dbReference type="RefSeq" id="WP_074640089.1">
    <property type="nucleotide sequence ID" value="NZ_FOFU01000001.1"/>
</dbReference>
<comment type="similarity">
    <text evidence="4">Belongs to the SIMIBI class G3E GTPase family. ZNG1 subfamily.</text>
</comment>
<keyword evidence="3" id="KW-0143">Chaperone</keyword>
<evidence type="ECO:0000256" key="6">
    <source>
        <dbReference type="ARBA" id="ARBA00049117"/>
    </source>
</evidence>
<dbReference type="InterPro" id="IPR003495">
    <property type="entry name" value="CobW/HypB/UreG_nucleotide-bd"/>
</dbReference>